<dbReference type="GO" id="GO:0003677">
    <property type="term" value="F:DNA binding"/>
    <property type="evidence" value="ECO:0007669"/>
    <property type="project" value="UniProtKB-KW"/>
</dbReference>
<dbReference type="PANTHER" id="PTHR39515:SF2">
    <property type="entry name" value="HTH-TYPE TRANSCRIPTIONAL REGULATOR RV0880"/>
    <property type="match status" value="1"/>
</dbReference>
<evidence type="ECO:0000256" key="1">
    <source>
        <dbReference type="ARBA" id="ARBA00023015"/>
    </source>
</evidence>
<sequence>MSTDPSADPSTDPQTLQLAADLRATVGDLVRRVRVDSVLPQSQVGALGWLVREGPHTTAELADRQRVRHQSMARTVTLLLQAGLIRQQPHPTDGRKVVLSATEAGVERLHEQRRRREQRLAEAIERELTEQERLILRQAVELLRRIG</sequence>
<evidence type="ECO:0000313" key="6">
    <source>
        <dbReference type="EMBL" id="MBB4922753.1"/>
    </source>
</evidence>
<evidence type="ECO:0000256" key="4">
    <source>
        <dbReference type="SAM" id="Coils"/>
    </source>
</evidence>
<keyword evidence="2 6" id="KW-0238">DNA-binding</keyword>
<accession>A0A7W7VUE5</accession>
<keyword evidence="7" id="KW-1185">Reference proteome</keyword>
<keyword evidence="4" id="KW-0175">Coiled coil</keyword>
<dbReference type="Pfam" id="PF12802">
    <property type="entry name" value="MarR_2"/>
    <property type="match status" value="1"/>
</dbReference>
<dbReference type="PROSITE" id="PS50995">
    <property type="entry name" value="HTH_MARR_2"/>
    <property type="match status" value="1"/>
</dbReference>
<keyword evidence="1" id="KW-0805">Transcription regulation</keyword>
<proteinExistence type="predicted"/>
<dbReference type="InterPro" id="IPR023187">
    <property type="entry name" value="Tscrpt_reg_MarR-type_CS"/>
</dbReference>
<dbReference type="InterPro" id="IPR052526">
    <property type="entry name" value="HTH-type_Bedaq_tolerance"/>
</dbReference>
<organism evidence="6 7">
    <name type="scientific">Kitasatospora kifunensis</name>
    <name type="common">Streptomyces kifunensis</name>
    <dbReference type="NCBI Taxonomy" id="58351"/>
    <lineage>
        <taxon>Bacteria</taxon>
        <taxon>Bacillati</taxon>
        <taxon>Actinomycetota</taxon>
        <taxon>Actinomycetes</taxon>
        <taxon>Kitasatosporales</taxon>
        <taxon>Streptomycetaceae</taxon>
        <taxon>Kitasatospora</taxon>
    </lineage>
</organism>
<dbReference type="Proteomes" id="UP000540506">
    <property type="component" value="Unassembled WGS sequence"/>
</dbReference>
<name>A0A7W7VUE5_KITKI</name>
<evidence type="ECO:0000313" key="7">
    <source>
        <dbReference type="Proteomes" id="UP000540506"/>
    </source>
</evidence>
<dbReference type="InterPro" id="IPR036388">
    <property type="entry name" value="WH-like_DNA-bd_sf"/>
</dbReference>
<dbReference type="Gene3D" id="1.10.287.100">
    <property type="match status" value="1"/>
</dbReference>
<reference evidence="6 7" key="1">
    <citation type="submission" date="2020-08" db="EMBL/GenBank/DDBJ databases">
        <title>Sequencing the genomes of 1000 actinobacteria strains.</title>
        <authorList>
            <person name="Klenk H.-P."/>
        </authorList>
    </citation>
    <scope>NUCLEOTIDE SEQUENCE [LARGE SCALE GENOMIC DNA]</scope>
    <source>
        <strain evidence="6 7">DSM 41654</strain>
    </source>
</reference>
<protein>
    <submittedName>
        <fullName evidence="6">DNA-binding MarR family transcriptional regulator</fullName>
    </submittedName>
</protein>
<dbReference type="PROSITE" id="PS01117">
    <property type="entry name" value="HTH_MARR_1"/>
    <property type="match status" value="1"/>
</dbReference>
<dbReference type="InterPro" id="IPR000835">
    <property type="entry name" value="HTH_MarR-typ"/>
</dbReference>
<dbReference type="InterPro" id="IPR036390">
    <property type="entry name" value="WH_DNA-bd_sf"/>
</dbReference>
<dbReference type="SUPFAM" id="SSF46785">
    <property type="entry name" value="Winged helix' DNA-binding domain"/>
    <property type="match status" value="1"/>
</dbReference>
<feature type="coiled-coil region" evidence="4">
    <location>
        <begin position="106"/>
        <end position="134"/>
    </location>
</feature>
<dbReference type="SMART" id="SM00347">
    <property type="entry name" value="HTH_MARR"/>
    <property type="match status" value="1"/>
</dbReference>
<dbReference type="RefSeq" id="WP_184934875.1">
    <property type="nucleotide sequence ID" value="NZ_JACHJV010000001.1"/>
</dbReference>
<dbReference type="GO" id="GO:0003700">
    <property type="term" value="F:DNA-binding transcription factor activity"/>
    <property type="evidence" value="ECO:0007669"/>
    <property type="project" value="InterPro"/>
</dbReference>
<dbReference type="Gene3D" id="1.10.10.10">
    <property type="entry name" value="Winged helix-like DNA-binding domain superfamily/Winged helix DNA-binding domain"/>
    <property type="match status" value="1"/>
</dbReference>
<keyword evidence="3" id="KW-0804">Transcription</keyword>
<evidence type="ECO:0000256" key="3">
    <source>
        <dbReference type="ARBA" id="ARBA00023163"/>
    </source>
</evidence>
<gene>
    <name evidence="6" type="ORF">FHR34_001746</name>
</gene>
<evidence type="ECO:0000256" key="2">
    <source>
        <dbReference type="ARBA" id="ARBA00023125"/>
    </source>
</evidence>
<dbReference type="AlphaFoldDB" id="A0A7W7VUE5"/>
<comment type="caution">
    <text evidence="6">The sequence shown here is derived from an EMBL/GenBank/DDBJ whole genome shotgun (WGS) entry which is preliminary data.</text>
</comment>
<feature type="domain" description="HTH marR-type" evidence="5">
    <location>
        <begin position="12"/>
        <end position="145"/>
    </location>
</feature>
<dbReference type="PANTHER" id="PTHR39515">
    <property type="entry name" value="CONSERVED PROTEIN"/>
    <property type="match status" value="1"/>
</dbReference>
<dbReference type="EMBL" id="JACHJV010000001">
    <property type="protein sequence ID" value="MBB4922753.1"/>
    <property type="molecule type" value="Genomic_DNA"/>
</dbReference>
<evidence type="ECO:0000259" key="5">
    <source>
        <dbReference type="PROSITE" id="PS50995"/>
    </source>
</evidence>